<accession>A0A0X8X460</accession>
<evidence type="ECO:0000313" key="1">
    <source>
        <dbReference type="EMBL" id="BAU55295.1"/>
    </source>
</evidence>
<reference evidence="1 2" key="1">
    <citation type="submission" date="2015-12" db="EMBL/GenBank/DDBJ databases">
        <title>Genome sequence of Mucilaginibacter gotjawali.</title>
        <authorList>
            <person name="Lee J.S."/>
            <person name="Lee K.C."/>
            <person name="Kim K.K."/>
            <person name="Lee B.W."/>
        </authorList>
    </citation>
    <scope>NUCLEOTIDE SEQUENCE [LARGE SCALE GENOMIC DNA]</scope>
    <source>
        <strain evidence="1 2">SA3-7</strain>
    </source>
</reference>
<dbReference type="KEGG" id="mgot:MgSA37_03476"/>
<name>A0A0X8X460_9SPHI</name>
<dbReference type="EMBL" id="AP017313">
    <property type="protein sequence ID" value="BAU55295.1"/>
    <property type="molecule type" value="Genomic_DNA"/>
</dbReference>
<proteinExistence type="predicted"/>
<organism evidence="1 2">
    <name type="scientific">Mucilaginibacter gotjawali</name>
    <dbReference type="NCBI Taxonomy" id="1550579"/>
    <lineage>
        <taxon>Bacteria</taxon>
        <taxon>Pseudomonadati</taxon>
        <taxon>Bacteroidota</taxon>
        <taxon>Sphingobacteriia</taxon>
        <taxon>Sphingobacteriales</taxon>
        <taxon>Sphingobacteriaceae</taxon>
        <taxon>Mucilaginibacter</taxon>
    </lineage>
</organism>
<gene>
    <name evidence="1" type="ORF">MgSA37_03476</name>
</gene>
<keyword evidence="2" id="KW-1185">Reference proteome</keyword>
<dbReference type="RefSeq" id="WP_096353549.1">
    <property type="nucleotide sequence ID" value="NZ_AP017313.1"/>
</dbReference>
<dbReference type="Proteomes" id="UP000218263">
    <property type="component" value="Chromosome"/>
</dbReference>
<protein>
    <submittedName>
        <fullName evidence="1">Uncharacterized protein</fullName>
    </submittedName>
</protein>
<sequence>MPVALNNTQLEILKLFRNDQSEEELQEIKSLLIAYLADKVTMEADKAFDEKGYSDSIFEKWKKEHFRKIA</sequence>
<dbReference type="OrthoDB" id="798562at2"/>
<dbReference type="AlphaFoldDB" id="A0A0X8X460"/>
<evidence type="ECO:0000313" key="2">
    <source>
        <dbReference type="Proteomes" id="UP000218263"/>
    </source>
</evidence>